<evidence type="ECO:0000313" key="1">
    <source>
        <dbReference type="EMBL" id="OFJ51336.1"/>
    </source>
</evidence>
<proteinExistence type="predicted"/>
<dbReference type="Proteomes" id="UP000178953">
    <property type="component" value="Unassembled WGS sequence"/>
</dbReference>
<organism evidence="1 2">
    <name type="scientific">Mycolicibacterium grossiae</name>
    <dbReference type="NCBI Taxonomy" id="1552759"/>
    <lineage>
        <taxon>Bacteria</taxon>
        <taxon>Bacillati</taxon>
        <taxon>Actinomycetota</taxon>
        <taxon>Actinomycetes</taxon>
        <taxon>Mycobacteriales</taxon>
        <taxon>Mycobacteriaceae</taxon>
        <taxon>Mycolicibacterium</taxon>
    </lineage>
</organism>
<dbReference type="AlphaFoldDB" id="A0A1E8PYX9"/>
<sequence length="64" mass="6790">MTDCRYCAGDVAHCHGTVIVHVSARPECTEPDCETPEVAHAFTVDCIAVGCACDDVTPGRRIAI</sequence>
<name>A0A1E8PYX9_9MYCO</name>
<accession>A0A1E8PYX9</accession>
<dbReference type="RefSeq" id="WP_070355467.1">
    <property type="nucleotide sequence ID" value="NZ_CP043474.1"/>
</dbReference>
<reference evidence="1 2" key="1">
    <citation type="submission" date="2016-09" db="EMBL/GenBank/DDBJ databases">
        <title>genome sequence of Mycobacterium sp. 739 SCH.</title>
        <authorList>
            <person name="Greninger A.L."/>
            <person name="Qin X."/>
            <person name="Jerome K."/>
            <person name="Vora S."/>
            <person name="Quinn K."/>
        </authorList>
    </citation>
    <scope>NUCLEOTIDE SEQUENCE [LARGE SCALE GENOMIC DNA]</scope>
    <source>
        <strain evidence="1 2">SCH</strain>
    </source>
</reference>
<keyword evidence="2" id="KW-1185">Reference proteome</keyword>
<evidence type="ECO:0000313" key="2">
    <source>
        <dbReference type="Proteomes" id="UP000178953"/>
    </source>
</evidence>
<comment type="caution">
    <text evidence="1">The sequence shown here is derived from an EMBL/GenBank/DDBJ whole genome shotgun (WGS) entry which is preliminary data.</text>
</comment>
<dbReference type="EMBL" id="MCHX01000070">
    <property type="protein sequence ID" value="OFJ51336.1"/>
    <property type="molecule type" value="Genomic_DNA"/>
</dbReference>
<protein>
    <submittedName>
        <fullName evidence="1">Uncharacterized protein</fullName>
    </submittedName>
</protein>
<gene>
    <name evidence="1" type="ORF">BEL07_23315</name>
</gene>